<dbReference type="EMBL" id="CAJNOR010004861">
    <property type="protein sequence ID" value="CAF1531640.1"/>
    <property type="molecule type" value="Genomic_DNA"/>
</dbReference>
<name>A0A815VKG4_ADIRI</name>
<evidence type="ECO:0000313" key="2">
    <source>
        <dbReference type="Proteomes" id="UP000663828"/>
    </source>
</evidence>
<evidence type="ECO:0000313" key="1">
    <source>
        <dbReference type="EMBL" id="CAF1531640.1"/>
    </source>
</evidence>
<accession>A0A815VKG4</accession>
<protein>
    <submittedName>
        <fullName evidence="1">Uncharacterized protein</fullName>
    </submittedName>
</protein>
<dbReference type="InterPro" id="IPR011990">
    <property type="entry name" value="TPR-like_helical_dom_sf"/>
</dbReference>
<dbReference type="Proteomes" id="UP000663828">
    <property type="component" value="Unassembled WGS sequence"/>
</dbReference>
<keyword evidence="2" id="KW-1185">Reference proteome</keyword>
<gene>
    <name evidence="1" type="ORF">XAT740_LOCUS41513</name>
</gene>
<dbReference type="Gene3D" id="1.25.40.10">
    <property type="entry name" value="Tetratricopeptide repeat domain"/>
    <property type="match status" value="1"/>
</dbReference>
<proteinExistence type="predicted"/>
<sequence>MISQTCYQTSKSQNHLRTLVHHSSKSIDNKECHQLWIDISTILISFDDIETELDKLKEDSIFDLPKQIINEENTKEALRLKSLGIEAYDKENYSEAIKFFIKATDLSGVSDHDRAIFFLNMAASRVASYKQQLYSGDG</sequence>
<comment type="caution">
    <text evidence="1">The sequence shown here is derived from an EMBL/GenBank/DDBJ whole genome shotgun (WGS) entry which is preliminary data.</text>
</comment>
<dbReference type="AlphaFoldDB" id="A0A815VKG4"/>
<reference evidence="1" key="1">
    <citation type="submission" date="2021-02" db="EMBL/GenBank/DDBJ databases">
        <authorList>
            <person name="Nowell W R."/>
        </authorList>
    </citation>
    <scope>NUCLEOTIDE SEQUENCE</scope>
</reference>
<feature type="non-terminal residue" evidence="1">
    <location>
        <position position="1"/>
    </location>
</feature>
<organism evidence="1 2">
    <name type="scientific">Adineta ricciae</name>
    <name type="common">Rotifer</name>
    <dbReference type="NCBI Taxonomy" id="249248"/>
    <lineage>
        <taxon>Eukaryota</taxon>
        <taxon>Metazoa</taxon>
        <taxon>Spiralia</taxon>
        <taxon>Gnathifera</taxon>
        <taxon>Rotifera</taxon>
        <taxon>Eurotatoria</taxon>
        <taxon>Bdelloidea</taxon>
        <taxon>Adinetida</taxon>
        <taxon>Adinetidae</taxon>
        <taxon>Adineta</taxon>
    </lineage>
</organism>